<feature type="coiled-coil region" evidence="1">
    <location>
        <begin position="268"/>
        <end position="313"/>
    </location>
</feature>
<feature type="transmembrane region" description="Helical" evidence="2">
    <location>
        <begin position="102"/>
        <end position="121"/>
    </location>
</feature>
<evidence type="ECO:0008006" key="5">
    <source>
        <dbReference type="Google" id="ProtNLM"/>
    </source>
</evidence>
<gene>
    <name evidence="3" type="ORF">HMPREF1336_02913</name>
</gene>
<evidence type="ECO:0000313" key="4">
    <source>
        <dbReference type="Proteomes" id="UP000004117"/>
    </source>
</evidence>
<feature type="transmembrane region" description="Helical" evidence="2">
    <location>
        <begin position="70"/>
        <end position="90"/>
    </location>
</feature>
<keyword evidence="2" id="KW-0812">Transmembrane</keyword>
<evidence type="ECO:0000256" key="1">
    <source>
        <dbReference type="SAM" id="Coils"/>
    </source>
</evidence>
<dbReference type="AlphaFoldDB" id="A0AAV3GHB3"/>
<name>A0AAV3GHB3_ENTFL</name>
<dbReference type="RefSeq" id="WP_002417138.1">
    <property type="nucleotide sequence ID" value="NZ_JH805751.1"/>
</dbReference>
<keyword evidence="1" id="KW-0175">Coiled coil</keyword>
<feature type="transmembrane region" description="Helical" evidence="2">
    <location>
        <begin position="319"/>
        <end position="343"/>
    </location>
</feature>
<dbReference type="EMBL" id="ALZR01000110">
    <property type="protein sequence ID" value="EJV13513.1"/>
    <property type="molecule type" value="Genomic_DNA"/>
</dbReference>
<dbReference type="Proteomes" id="UP000004117">
    <property type="component" value="Unassembled WGS sequence"/>
</dbReference>
<accession>A0AAV3GHB3</accession>
<protein>
    <recommendedName>
        <fullName evidence="5">CAP-Gly protein</fullName>
    </recommendedName>
</protein>
<keyword evidence="2" id="KW-1133">Transmembrane helix</keyword>
<organism evidence="3 4">
    <name type="scientific">Enterococcus faecalis ERV63</name>
    <dbReference type="NCBI Taxonomy" id="1134793"/>
    <lineage>
        <taxon>Bacteria</taxon>
        <taxon>Bacillati</taxon>
        <taxon>Bacillota</taxon>
        <taxon>Bacilli</taxon>
        <taxon>Lactobacillales</taxon>
        <taxon>Enterococcaceae</taxon>
        <taxon>Enterococcus</taxon>
    </lineage>
</organism>
<feature type="transmembrane region" description="Helical" evidence="2">
    <location>
        <begin position="21"/>
        <end position="50"/>
    </location>
</feature>
<proteinExistence type="predicted"/>
<evidence type="ECO:0000313" key="3">
    <source>
        <dbReference type="EMBL" id="EJV13513.1"/>
    </source>
</evidence>
<sequence>MFKMGNKNYRLKSYLTDSEAGFNISWGAIIAGVITFLSIFMTLGLIGSAIGFGTLKPTSSNPLDGVGTGLIIWIIITIALSLMAAGFVSGVAARRIGLLHGFLTWATSMIVVMLLVSYTAVSAFSAIGSLLGNVASGVGDSVGAVASTTGDAISKGFDKVTDEIGTVNTQELQNNVNKYLKDTDVPELQPDYLKDQMSEATDKIKDAGKEIVKNPKNADKVFDSTADSLQDQAKKIGDSVDKNAIANAVAKNSDLSQEEAQQATDNIYNELKTASDEAQKQIDTARTNLDKAKDDLKESIDEARQTAEDASNTTAKASIWGFVAMVVGLIITSLAGLLGSNLVKTSDKETTM</sequence>
<keyword evidence="2" id="KW-0472">Membrane</keyword>
<evidence type="ECO:0000256" key="2">
    <source>
        <dbReference type="SAM" id="Phobius"/>
    </source>
</evidence>
<comment type="caution">
    <text evidence="3">The sequence shown here is derived from an EMBL/GenBank/DDBJ whole genome shotgun (WGS) entry which is preliminary data.</text>
</comment>
<reference evidence="3 4" key="1">
    <citation type="submission" date="2012-04" db="EMBL/GenBank/DDBJ databases">
        <authorList>
            <person name="Weinstock G."/>
            <person name="Sodergren E."/>
            <person name="Lobos E.A."/>
            <person name="Fulton L."/>
            <person name="Fulton R."/>
            <person name="Courtney L."/>
            <person name="Fronick C."/>
            <person name="O'Laughlin M."/>
            <person name="Godfrey J."/>
            <person name="Wilson R.M."/>
            <person name="Miner T."/>
            <person name="Farmer C."/>
            <person name="Delehaunty K."/>
            <person name="Cordes M."/>
            <person name="Minx P."/>
            <person name="Tomlinson C."/>
            <person name="Chen J."/>
            <person name="Wollam A."/>
            <person name="Pepin K.H."/>
            <person name="Bhonagiri V."/>
            <person name="Zhang X."/>
            <person name="Suruliraj S."/>
            <person name="Warren W."/>
            <person name="Mitreva M."/>
            <person name="Mardis E.R."/>
            <person name="Wilson R.K."/>
        </authorList>
    </citation>
    <scope>NUCLEOTIDE SEQUENCE [LARGE SCALE GENOMIC DNA]</scope>
    <source>
        <strain evidence="3 4">ERV63</strain>
    </source>
</reference>